<evidence type="ECO:0000256" key="9">
    <source>
        <dbReference type="SAM" id="MobiDB-lite"/>
    </source>
</evidence>
<evidence type="ECO:0000313" key="11">
    <source>
        <dbReference type="EMBL" id="PWK42801.1"/>
    </source>
</evidence>
<proteinExistence type="predicted"/>
<keyword evidence="3" id="KW-0964">Secreted</keyword>
<dbReference type="InterPro" id="IPR018511">
    <property type="entry name" value="Hemolysin-typ_Ca-bd_CS"/>
</dbReference>
<dbReference type="InterPro" id="IPR015919">
    <property type="entry name" value="Cadherin-like_sf"/>
</dbReference>
<dbReference type="InterPro" id="IPR001343">
    <property type="entry name" value="Hemolysn_Ca-bd"/>
</dbReference>
<reference evidence="11 12" key="1">
    <citation type="submission" date="2018-05" db="EMBL/GenBank/DDBJ databases">
        <title>Genomic Encyclopedia of Type Strains, Phase IV (KMG-IV): sequencing the most valuable type-strain genomes for metagenomic binning, comparative biology and taxonomic classification.</title>
        <authorList>
            <person name="Goeker M."/>
        </authorList>
    </citation>
    <scope>NUCLEOTIDE SEQUENCE [LARGE SCALE GENOMIC DNA]</scope>
    <source>
        <strain evidence="11 12">DSM 25350</strain>
    </source>
</reference>
<evidence type="ECO:0000313" key="12">
    <source>
        <dbReference type="Proteomes" id="UP000245790"/>
    </source>
</evidence>
<dbReference type="InterPro" id="IPR006644">
    <property type="entry name" value="Cadg"/>
</dbReference>
<dbReference type="SUPFAM" id="SSF53474">
    <property type="entry name" value="alpha/beta-Hydrolases"/>
    <property type="match status" value="1"/>
</dbReference>
<dbReference type="Gene3D" id="2.150.10.10">
    <property type="entry name" value="Serralysin-like metalloprotease, C-terminal"/>
    <property type="match status" value="11"/>
</dbReference>
<dbReference type="Pfam" id="PF17892">
    <property type="entry name" value="Cadherin_5"/>
    <property type="match status" value="1"/>
</dbReference>
<dbReference type="PROSITE" id="PS00330">
    <property type="entry name" value="HEMOLYSIN_CALCIUM"/>
    <property type="match status" value="14"/>
</dbReference>
<dbReference type="GO" id="GO:0016020">
    <property type="term" value="C:membrane"/>
    <property type="evidence" value="ECO:0007669"/>
    <property type="project" value="UniProtKB-SubCell"/>
</dbReference>
<feature type="domain" description="Dystroglycan-type cadherin-like" evidence="10">
    <location>
        <begin position="1480"/>
        <end position="1579"/>
    </location>
</feature>
<dbReference type="GO" id="GO:0090729">
    <property type="term" value="F:toxin activity"/>
    <property type="evidence" value="ECO:0007669"/>
    <property type="project" value="UniProtKB-KW"/>
</dbReference>
<dbReference type="Gene3D" id="2.60.40.10">
    <property type="entry name" value="Immunoglobulins"/>
    <property type="match status" value="1"/>
</dbReference>
<dbReference type="Pfam" id="PF06594">
    <property type="entry name" value="HCBP_related"/>
    <property type="match status" value="4"/>
</dbReference>
<dbReference type="GO" id="GO:0005576">
    <property type="term" value="C:extracellular region"/>
    <property type="evidence" value="ECO:0007669"/>
    <property type="project" value="UniProtKB-SubCell"/>
</dbReference>
<dbReference type="InterPro" id="IPR029058">
    <property type="entry name" value="AB_hydrolase_fold"/>
</dbReference>
<dbReference type="InterPro" id="IPR013783">
    <property type="entry name" value="Ig-like_fold"/>
</dbReference>
<keyword evidence="5" id="KW-0677">Repeat</keyword>
<feature type="region of interest" description="Disordered" evidence="9">
    <location>
        <begin position="1106"/>
        <end position="1135"/>
    </location>
</feature>
<feature type="compositionally biased region" description="Basic and acidic residues" evidence="9">
    <location>
        <begin position="1024"/>
        <end position="1035"/>
    </location>
</feature>
<protein>
    <submittedName>
        <fullName evidence="11">Ca2+-binding RTX toxin-like protein</fullName>
    </submittedName>
</protein>
<feature type="compositionally biased region" description="Acidic residues" evidence="9">
    <location>
        <begin position="1038"/>
        <end position="1047"/>
    </location>
</feature>
<dbReference type="Proteomes" id="UP000245790">
    <property type="component" value="Unassembled WGS sequence"/>
</dbReference>
<dbReference type="InterPro" id="IPR010566">
    <property type="entry name" value="Haemolys_ca-bd"/>
</dbReference>
<sequence>MNIEKEFYNSLISLSSYVDFQEGEEHTEQSSKLSLNEDEYWKSSDSMIDLFLEKFEVLSHKRNASSGFSATVFKNIKSNEVVFANRGTSISDLSDIHADVDIVLNGVPRIQAISLFNYVSYLKAPFGENFLEAKLTSNGLVFNNTGVGAGKENWFSVPVDVTGHSLGGNLSGALGRLFPNMVKDLYVYNSAGTAGMLAQDYSLSYPYISWNPTESEFYNYFDQFGSVDSYENFQNVFNVYGEDGYEFVTNDIIFNQVGGKSNRVGVNTEGGTHSSIALAESLSVAWIFNKLDPSFTLADHSSMLDAAKSSEPGSLLRLTSELSQIINSKPVADLWDGVYDISKLENSTNVTVLSSKSHEELIRLYSESENKKALIYSAKKGLPFSIDGSYTAYESIDESQYSVDAAADLMGKLAVELNIHARDSSVGNELSVGNANFSFDSSQIIKNEVSMSLLSPKNIKFGGYESDSLTGTSEENRLYGLGGADTLTGSNQYDILDGGNDNDILNGNEGEDILIGGKGDDTIEGGKGKDTLWGGEGDDTYLFNSESGHDTIENIYSLSGGDEDGKIEFDGLTIDGSSAKKKSEGANVFYDEDNKITYSLIEKDLTIEFEQENEVVSSVTVRGFENGFLGINLPGENDEAEEPEDNTSVSFTVTEHWNEHNDTSMDEAISDPNKDRITIGYFVDENGYTFESDGDGNKTYITESQTIVNDTVYKTYLQGGSGHDRLTGGVKGDTLLGGRGDDYLIGKEDIDLLLGRHGSDHLDGGEGDDRLIGGVQQYIKNADWDTWPKRTPYYSVEEYNSMEDFKEDDDTLIGGAGNDEIKAGRGKDYVNGGDGEDLIYGGAHNDRIEGGSGNDVILSDGMYATEYVTEWSGDDEVIIDSEWGWNLIPYIENAKKQAGDDTVYGGTGDDYIAAGAGNDVIYGGDGNDKVFADGNYNRKEKKVEPETESQFNGNDVIYAGKGEDIVIGYGGDDTIDGGDDNDELFGDSDELADEMHGKDLIKGGAGDDRIRGYGKDDRLYGNEGKDVIGGDKGNDYIEGNEGEDELQGGEGDDRLFGNTDNDLLFGQDGNDHLDGGSGVDKLQGGKGNDILIGGLDVDYLWGEDGDDSLSGGSGDDELNGGSGNDVLAGNSGRDRIDGGAGNDTIIANIGDGESFIVDQSGSNIIQFGAGVSIATVSVEQMINGVLINYGASDIVFIENSSIGYISQVNFADGRSVSMSRLLSDLVPEPTASTSGTGHTSATINASSSDVSYSRDNNNLVLRYTGDNSDWINIEYLQNQGYVFAVETVEENGQTFQQLRFINWYNANPRLYLNSLNFDNESVDLTTIELSSSNIEGSEYTDNLTGDLSNNIISSGAGNDIIDASSGDDSITGGLGDDLLSGGEGNDTYFYNIGDGKDIISESSGNDTILFGSDITPDMLTVTERKNGLHIQIGESGSDVIFIKNWSLSADNKVENFNFKDGTQLGISDIEDLIIGNRSPVINIDISDQNVQMGEPLELDLSDSYFSDPDGDELSFRIMGLDGASLPDWIKFDVVKGVISGKPGFNDTDDFEIVVTANDPSGYYVRTQFNLNVNEEDGYIGTDGDDVIVGTQDNDYIFGMGGNDKISGLKGSDRIVGGKGDDELLPSYGNDILEFSLGDGKDRINIPANDIQQFLDTDTILFGKGISPDSVRLLRGKDEYNTLVIDYGYLGDEVIVDNFFDRGKVRNSIDRIGFYDGTVWNLDDIINNVEHIIDSEDNHFYQLKPLPVILDGLAGNDRLDGNFGDDHLIGNIGDDYLYGDGGNDIIEGGVGNDIIRGGQGDDTLIGGQGDDGMSVNHGNNIVRFSKGHGLDVIYNRSEEGQDIIHFDATINPSDISYYRFGDHMVIGSGEENYVIISNMYGHYIHSDEIRSNISIKIDDGSVTPLSSVEVSGGWFDLVRWSNLNTDVFGLYDYPHGYMGDSDLENFDNRVDTQDGESVVYGSPKRDIITTGKGNSLVRAFAGNDKISGNQGINQFYPGKGDDQVDAAGVTHLYLEYDAGADSVRRYWTGLDKLNIHLPDNVSIGSFNYSLTDNNNDLVINYGASNDSITLDNMMEISESHLSFKYDVSVIDSESNHDNNAFKEHILLNYNFAPVGTNDTGYSVTTGETLTINASEILANDHDINEDELTISGTPSSDSGTVNYDSETGIIQFTPEEGFIGNTMIEYVPFDGDKYADLSTQISVTVTAPDNSGGGDHAPPGGDNPDDYDNHVTGSDNAEQLYRGHNADYIEGLGGDDQLYGLGGNDYLSGGDGNDYLDGGEGDDIQSGGAGNDQLGGDTGNDILIGGSGDDIYVFRPGSGQDTIKNGIGEDGTDWLIFTGDITSDRLVFVRDGDNLVIQITDSTDQVTIENWFLGSEYQVDYIQPSGASGMSTTQVENMLSDGSEDDSNSGGTGSDDNSSDEGDNTSSFQIPDPSTYTYHEVGTANAEQLYRSNDADFLEALAGDDQLFGLAGNDFLHAGEGNDYLDGGDGNDIEFGAAGDDQLGGDAGNDLLVGGSGNDRYVFRPNSGQDTIDNSVGDNGTDWLLFTDNITEDRLNFSRDGDNLIISIADSSDSVTVQGWYLSDKHRIDYIQPAGGSGIPANTIESMVSSNKLSESLLKVESSVINIDAVNDIVRHDLANATSIEALDNSNIERAILNIVHEKSVSREVTSLDSIRSNEQLASNELEWLSAM</sequence>
<organism evidence="11 12">
    <name type="scientific">Pleionea mediterranea</name>
    <dbReference type="NCBI Taxonomy" id="523701"/>
    <lineage>
        <taxon>Bacteria</taxon>
        <taxon>Pseudomonadati</taxon>
        <taxon>Pseudomonadota</taxon>
        <taxon>Gammaproteobacteria</taxon>
        <taxon>Oceanospirillales</taxon>
        <taxon>Pleioneaceae</taxon>
        <taxon>Pleionea</taxon>
    </lineage>
</organism>
<keyword evidence="12" id="KW-1185">Reference proteome</keyword>
<feature type="region of interest" description="Disordered" evidence="9">
    <location>
        <begin position="1229"/>
        <end position="1251"/>
    </location>
</feature>
<feature type="region of interest" description="Disordered" evidence="9">
    <location>
        <begin position="1024"/>
        <end position="1058"/>
    </location>
</feature>
<evidence type="ECO:0000259" key="10">
    <source>
        <dbReference type="SMART" id="SM00736"/>
    </source>
</evidence>
<feature type="compositionally biased region" description="Polar residues" evidence="9">
    <location>
        <begin position="2427"/>
        <end position="2436"/>
    </location>
</feature>
<dbReference type="PRINTS" id="PR00313">
    <property type="entry name" value="CABNDNGRPT"/>
</dbReference>
<evidence type="ECO:0000256" key="5">
    <source>
        <dbReference type="ARBA" id="ARBA00022737"/>
    </source>
</evidence>
<feature type="region of interest" description="Disordered" evidence="9">
    <location>
        <begin position="2397"/>
        <end position="2436"/>
    </location>
</feature>
<dbReference type="SUPFAM" id="SSF49313">
    <property type="entry name" value="Cadherin-like"/>
    <property type="match status" value="1"/>
</dbReference>
<comment type="caution">
    <text evidence="11">The sequence shown here is derived from an EMBL/GenBank/DDBJ whole genome shotgun (WGS) entry which is preliminary data.</text>
</comment>
<feature type="region of interest" description="Disordered" evidence="9">
    <location>
        <begin position="2205"/>
        <end position="2234"/>
    </location>
</feature>
<gene>
    <name evidence="11" type="ORF">C8D97_1173</name>
</gene>
<dbReference type="PRINTS" id="PR01488">
    <property type="entry name" value="RTXTOXINA"/>
</dbReference>
<dbReference type="InterPro" id="IPR050557">
    <property type="entry name" value="RTX_toxin/Mannuronan_C5-epim"/>
</dbReference>
<dbReference type="InterPro" id="IPR003995">
    <property type="entry name" value="RTX_toxin_determinant-A"/>
</dbReference>
<keyword evidence="6" id="KW-0106">Calcium</keyword>
<dbReference type="PANTHER" id="PTHR38340">
    <property type="entry name" value="S-LAYER PROTEIN"/>
    <property type="match status" value="1"/>
</dbReference>
<evidence type="ECO:0000256" key="4">
    <source>
        <dbReference type="ARBA" id="ARBA00022656"/>
    </source>
</evidence>
<dbReference type="SMART" id="SM00736">
    <property type="entry name" value="CADG"/>
    <property type="match status" value="1"/>
</dbReference>
<dbReference type="OrthoDB" id="5687728at2"/>
<evidence type="ECO:0000256" key="1">
    <source>
        <dbReference type="ARBA" id="ARBA00004370"/>
    </source>
</evidence>
<evidence type="ECO:0000256" key="2">
    <source>
        <dbReference type="ARBA" id="ARBA00004613"/>
    </source>
</evidence>
<dbReference type="InterPro" id="IPR041690">
    <property type="entry name" value="Cadherin_5"/>
</dbReference>
<keyword evidence="4" id="KW-0800">Toxin</keyword>
<accession>A0A316F7T1</accession>
<dbReference type="InterPro" id="IPR011049">
    <property type="entry name" value="Serralysin-like_metalloprot_C"/>
</dbReference>
<evidence type="ECO:0000256" key="8">
    <source>
        <dbReference type="ARBA" id="ARBA00023136"/>
    </source>
</evidence>
<dbReference type="SUPFAM" id="SSF51120">
    <property type="entry name" value="beta-Roll"/>
    <property type="match status" value="11"/>
</dbReference>
<dbReference type="EMBL" id="QGGU01000017">
    <property type="protein sequence ID" value="PWK42801.1"/>
    <property type="molecule type" value="Genomic_DNA"/>
</dbReference>
<dbReference type="RefSeq" id="WP_109765068.1">
    <property type="nucleotide sequence ID" value="NZ_QGGU01000017.1"/>
</dbReference>
<dbReference type="Pfam" id="PF05345">
    <property type="entry name" value="He_PIG"/>
    <property type="match status" value="1"/>
</dbReference>
<feature type="region of interest" description="Disordered" evidence="9">
    <location>
        <begin position="2271"/>
        <end position="2294"/>
    </location>
</feature>
<dbReference type="Pfam" id="PF00353">
    <property type="entry name" value="HemolysinCabind"/>
    <property type="match status" value="17"/>
</dbReference>
<keyword evidence="8" id="KW-0472">Membrane</keyword>
<evidence type="ECO:0000256" key="7">
    <source>
        <dbReference type="ARBA" id="ARBA00023026"/>
    </source>
</evidence>
<feature type="compositionally biased region" description="Low complexity" evidence="9">
    <location>
        <begin position="1230"/>
        <end position="1242"/>
    </location>
</feature>
<evidence type="ECO:0000256" key="6">
    <source>
        <dbReference type="ARBA" id="ARBA00022837"/>
    </source>
</evidence>
<dbReference type="Gene3D" id="3.40.50.1820">
    <property type="entry name" value="alpha/beta hydrolase"/>
    <property type="match status" value="1"/>
</dbReference>
<dbReference type="GO" id="GO:0005509">
    <property type="term" value="F:calcium ion binding"/>
    <property type="evidence" value="ECO:0007669"/>
    <property type="project" value="InterPro"/>
</dbReference>
<evidence type="ECO:0000256" key="3">
    <source>
        <dbReference type="ARBA" id="ARBA00022525"/>
    </source>
</evidence>
<dbReference type="PANTHER" id="PTHR38340:SF1">
    <property type="entry name" value="S-LAYER PROTEIN"/>
    <property type="match status" value="1"/>
</dbReference>
<name>A0A316F7T1_9GAMM</name>
<keyword evidence="7" id="KW-0843">Virulence</keyword>
<comment type="subcellular location">
    <subcellularLocation>
        <location evidence="1">Membrane</location>
    </subcellularLocation>
    <subcellularLocation>
        <location evidence="2">Secreted</location>
    </subcellularLocation>
</comment>